<evidence type="ECO:0000259" key="5">
    <source>
        <dbReference type="Pfam" id="PF16875"/>
    </source>
</evidence>
<dbReference type="Pfam" id="PF16875">
    <property type="entry name" value="Glyco_hydro_36N"/>
    <property type="match status" value="1"/>
</dbReference>
<evidence type="ECO:0000256" key="1">
    <source>
        <dbReference type="ARBA" id="ARBA00001255"/>
    </source>
</evidence>
<dbReference type="RefSeq" id="WP_033522249.1">
    <property type="nucleotide sequence ID" value="NZ_JDUS01000019.1"/>
</dbReference>
<dbReference type="InterPro" id="IPR050985">
    <property type="entry name" value="Alpha-glycosidase_related"/>
</dbReference>
<dbReference type="GO" id="GO:0004557">
    <property type="term" value="F:alpha-galactosidase activity"/>
    <property type="evidence" value="ECO:0007669"/>
    <property type="project" value="UniProtKB-EC"/>
</dbReference>
<dbReference type="GO" id="GO:0016052">
    <property type="term" value="P:carbohydrate catabolic process"/>
    <property type="evidence" value="ECO:0007669"/>
    <property type="project" value="InterPro"/>
</dbReference>
<dbReference type="InterPro" id="IPR013785">
    <property type="entry name" value="Aldolase_TIM"/>
</dbReference>
<dbReference type="STRING" id="1437606.BBOH_0706"/>
<dbReference type="Gene3D" id="3.20.20.70">
    <property type="entry name" value="Aldolase class I"/>
    <property type="match status" value="1"/>
</dbReference>
<sequence>MLFPTNATGQTPQTRMAMNDAEIGGDLPNVVAFFAVDDPEGVGEVEFPYQDPRPRALFVEHALDLFTRPSLRGQRIGVDVGKKVVGCSWSPRFVLTEGVNVEANILSYSARDADAKLDLVTQVEALVGGSLRVRHMLTNIGGSEDGTYVLDGLDVHIPLRDDMTEIMDFAGRHERERQPQRHEVADGMWLREFRKGKPGYAGPLIVAGTPGFDFGHGSVLMVQVAWSGNSTVAVERDDEQTAGINAGELLLPGEIVLESGESYTTPWVMVTASDNGLDGAAQSVHAWERSLPTHPKSQPATLNVWEAVTFHHDFDKLREIADRAARIGIERYVLDDGWFHLRRDDHAGLGDWWIDEDVWPDGLKPLSDYVHSRGMQFGLWIEPEMINQDSDLYRKHPDWIMQAGERTPIEQRNQLVLDLTNPAAFSYVYESISEVLERTGVDYVKWDHNRFLLEAGSNQHGGAPAVHEQTTAFYRLLDAFRERFPEIEWESCASGGGRIDTGVVEKVSRFWCSDMTDALSRQKIQRWTAQTVAPEYIGAHISQPSSQQTGRTFSLAFRAATAVFFGFGIEWDITEADADDLDQLATWIAWYKANRGLLHGGRFVRLDVPDPTVLGFGAVAQDGSRAIIEHVQYEESDSNRGVYLRVPGLDPSARYKLRWTGVSELSAPLESFDSYGPIGDVAVTGEYLAKVGIRIPRCRPETARLIDIVRQ</sequence>
<comment type="catalytic activity">
    <reaction evidence="1">
        <text>Hydrolysis of terminal, non-reducing alpha-D-galactose residues in alpha-D-galactosides, including galactose oligosaccharides, galactomannans and galactolipids.</text>
        <dbReference type="EC" id="3.2.1.22"/>
    </reaction>
</comment>
<name>A0A086ZH99_9BIFI</name>
<dbReference type="InterPro" id="IPR031704">
    <property type="entry name" value="Glyco_hydro_36_N"/>
</dbReference>
<dbReference type="InterPro" id="IPR000111">
    <property type="entry name" value="Glyco_hydro_27/36_CS"/>
</dbReference>
<dbReference type="PROSITE" id="PS00512">
    <property type="entry name" value="ALPHA_GALACTOSIDASE"/>
    <property type="match status" value="1"/>
</dbReference>
<dbReference type="PANTHER" id="PTHR43053:SF3">
    <property type="entry name" value="ALPHA-GALACTOSIDASE C-RELATED"/>
    <property type="match status" value="1"/>
</dbReference>
<dbReference type="Pfam" id="PF02065">
    <property type="entry name" value="Melibiase"/>
    <property type="match status" value="1"/>
</dbReference>
<dbReference type="EMBL" id="JGYP01000002">
    <property type="protein sequence ID" value="KFI45899.1"/>
    <property type="molecule type" value="Genomic_DNA"/>
</dbReference>
<dbReference type="InterPro" id="IPR002252">
    <property type="entry name" value="Glyco_hydro_36"/>
</dbReference>
<dbReference type="FunFam" id="3.20.20.70:FF:000118">
    <property type="entry name" value="Alpha-galactosidase"/>
    <property type="match status" value="1"/>
</dbReference>
<evidence type="ECO:0000313" key="6">
    <source>
        <dbReference type="EMBL" id="KFI45899.1"/>
    </source>
</evidence>
<keyword evidence="4 6" id="KW-0326">Glycosidase</keyword>
<dbReference type="InterPro" id="IPR013780">
    <property type="entry name" value="Glyco_hydro_b"/>
</dbReference>
<proteinExistence type="predicted"/>
<organism evidence="6 7">
    <name type="scientific">Bifidobacterium bohemicum DSM 22767</name>
    <dbReference type="NCBI Taxonomy" id="1437606"/>
    <lineage>
        <taxon>Bacteria</taxon>
        <taxon>Bacillati</taxon>
        <taxon>Actinomycetota</taxon>
        <taxon>Actinomycetes</taxon>
        <taxon>Bifidobacteriales</taxon>
        <taxon>Bifidobacteriaceae</taxon>
        <taxon>Bifidobacterium</taxon>
    </lineage>
</organism>
<dbReference type="OrthoDB" id="9758822at2"/>
<dbReference type="SUPFAM" id="SSF51445">
    <property type="entry name" value="(Trans)glycosidases"/>
    <property type="match status" value="1"/>
</dbReference>
<accession>A0A086ZH99</accession>
<feature type="domain" description="Glycosyl hydrolase family 36 N-terminal" evidence="5">
    <location>
        <begin position="100"/>
        <end position="257"/>
    </location>
</feature>
<dbReference type="Proteomes" id="UP000029096">
    <property type="component" value="Unassembled WGS sequence"/>
</dbReference>
<keyword evidence="7" id="KW-1185">Reference proteome</keyword>
<dbReference type="CDD" id="cd14791">
    <property type="entry name" value="GH36"/>
    <property type="match status" value="1"/>
</dbReference>
<dbReference type="Gene3D" id="2.70.98.60">
    <property type="entry name" value="alpha-galactosidase from lactobacil brevis"/>
    <property type="match status" value="1"/>
</dbReference>
<evidence type="ECO:0000256" key="4">
    <source>
        <dbReference type="ARBA" id="ARBA00023295"/>
    </source>
</evidence>
<reference evidence="6 7" key="1">
    <citation type="submission" date="2014-03" db="EMBL/GenBank/DDBJ databases">
        <title>Genomics of Bifidobacteria.</title>
        <authorList>
            <person name="Ventura M."/>
            <person name="Milani C."/>
            <person name="Lugli G.A."/>
        </authorList>
    </citation>
    <scope>NUCLEOTIDE SEQUENCE [LARGE SCALE GENOMIC DNA]</scope>
    <source>
        <strain evidence="6 7">DSM 22767</strain>
    </source>
</reference>
<dbReference type="InterPro" id="IPR017853">
    <property type="entry name" value="GH"/>
</dbReference>
<evidence type="ECO:0000313" key="7">
    <source>
        <dbReference type="Proteomes" id="UP000029096"/>
    </source>
</evidence>
<dbReference type="PRINTS" id="PR00743">
    <property type="entry name" value="GLHYDRLASE36"/>
</dbReference>
<protein>
    <recommendedName>
        <fullName evidence="2">alpha-galactosidase</fullName>
        <ecNumber evidence="2">3.2.1.22</ecNumber>
    </recommendedName>
</protein>
<dbReference type="PANTHER" id="PTHR43053">
    <property type="entry name" value="GLYCOSIDASE FAMILY 31"/>
    <property type="match status" value="1"/>
</dbReference>
<evidence type="ECO:0000256" key="3">
    <source>
        <dbReference type="ARBA" id="ARBA00022801"/>
    </source>
</evidence>
<dbReference type="Gene3D" id="2.60.40.1180">
    <property type="entry name" value="Golgi alpha-mannosidase II"/>
    <property type="match status" value="1"/>
</dbReference>
<dbReference type="EC" id="3.2.1.22" evidence="2"/>
<keyword evidence="3 6" id="KW-0378">Hydrolase</keyword>
<dbReference type="AlphaFoldDB" id="A0A086ZH99"/>
<evidence type="ECO:0000256" key="2">
    <source>
        <dbReference type="ARBA" id="ARBA00012755"/>
    </source>
</evidence>
<dbReference type="InterPro" id="IPR038417">
    <property type="entry name" value="Alpga-gal_N_sf"/>
</dbReference>
<comment type="caution">
    <text evidence="6">The sequence shown here is derived from an EMBL/GenBank/DDBJ whole genome shotgun (WGS) entry which is preliminary data.</text>
</comment>
<dbReference type="eggNOG" id="COG3345">
    <property type="taxonomic scope" value="Bacteria"/>
</dbReference>
<gene>
    <name evidence="6" type="ORF">BBOH_0706</name>
</gene>